<comment type="caution">
    <text evidence="2">The sequence shown here is derived from an EMBL/GenBank/DDBJ whole genome shotgun (WGS) entry which is preliminary data.</text>
</comment>
<protein>
    <submittedName>
        <fullName evidence="2">Uncharacterized protein</fullName>
    </submittedName>
</protein>
<sequence>MPINMEKGSMGGGGEEEEGELEAEKRKRKRKKEKERGRVGGGQWQIHEGSDCDLQWIGETERTWIKGLTNNKRTEREHG</sequence>
<name>A0A426ZLW7_ENSVE</name>
<accession>A0A426ZLW7</accession>
<evidence type="ECO:0000313" key="2">
    <source>
        <dbReference type="EMBL" id="RRT64987.1"/>
    </source>
</evidence>
<evidence type="ECO:0000313" key="3">
    <source>
        <dbReference type="Proteomes" id="UP000287651"/>
    </source>
</evidence>
<dbReference type="Proteomes" id="UP000287651">
    <property type="component" value="Unassembled WGS sequence"/>
</dbReference>
<evidence type="ECO:0000256" key="1">
    <source>
        <dbReference type="SAM" id="MobiDB-lite"/>
    </source>
</evidence>
<reference evidence="2 3" key="1">
    <citation type="journal article" date="2014" name="Agronomy (Basel)">
        <title>A Draft Genome Sequence for Ensete ventricosum, the Drought-Tolerant Tree Against Hunger.</title>
        <authorList>
            <person name="Harrison J."/>
            <person name="Moore K.A."/>
            <person name="Paszkiewicz K."/>
            <person name="Jones T."/>
            <person name="Grant M."/>
            <person name="Ambacheew D."/>
            <person name="Muzemil S."/>
            <person name="Studholme D.J."/>
        </authorList>
    </citation>
    <scope>NUCLEOTIDE SEQUENCE [LARGE SCALE GENOMIC DNA]</scope>
</reference>
<gene>
    <name evidence="2" type="ORF">B296_00040708</name>
</gene>
<dbReference type="AlphaFoldDB" id="A0A426ZLW7"/>
<dbReference type="EMBL" id="AMZH03005981">
    <property type="protein sequence ID" value="RRT64987.1"/>
    <property type="molecule type" value="Genomic_DNA"/>
</dbReference>
<organism evidence="2 3">
    <name type="scientific">Ensete ventricosum</name>
    <name type="common">Abyssinian banana</name>
    <name type="synonym">Musa ensete</name>
    <dbReference type="NCBI Taxonomy" id="4639"/>
    <lineage>
        <taxon>Eukaryota</taxon>
        <taxon>Viridiplantae</taxon>
        <taxon>Streptophyta</taxon>
        <taxon>Embryophyta</taxon>
        <taxon>Tracheophyta</taxon>
        <taxon>Spermatophyta</taxon>
        <taxon>Magnoliopsida</taxon>
        <taxon>Liliopsida</taxon>
        <taxon>Zingiberales</taxon>
        <taxon>Musaceae</taxon>
        <taxon>Ensete</taxon>
    </lineage>
</organism>
<feature type="region of interest" description="Disordered" evidence="1">
    <location>
        <begin position="1"/>
        <end position="46"/>
    </location>
</feature>
<proteinExistence type="predicted"/>